<dbReference type="GO" id="GO:0046872">
    <property type="term" value="F:metal ion binding"/>
    <property type="evidence" value="ECO:0007669"/>
    <property type="project" value="UniProtKB-KW"/>
</dbReference>
<dbReference type="Gene3D" id="3.40.50.720">
    <property type="entry name" value="NAD(P)-binding Rossmann-like Domain"/>
    <property type="match status" value="1"/>
</dbReference>
<sequence>MEPIVYDGTCPACLRGEPNLCVQFGFLGLMGGGGGLAEYAVVPAGRAHVLPEGVSTETAALVEPLAVAWHAVRRGGLTEGGSVAVVGAGPIGLGLLLAAKAQGAGFVAVSEIDAARRELALGLGADLAVDPTEQDAAAEVLARVPGGVDAAFEASGAGRAAVDTLLAVVRKGGRAVTVAQGGTAELDPTALMVNEIVYTGSFAYDATDFPAVITALADGRLREESLTALVTDRIPLDRADEDGYRELLARGGAHVKILVRADAADAADSAASGA</sequence>
<dbReference type="SUPFAM" id="SSF51735">
    <property type="entry name" value="NAD(P)-binding Rossmann-fold domains"/>
    <property type="match status" value="1"/>
</dbReference>
<evidence type="ECO:0000259" key="7">
    <source>
        <dbReference type="Pfam" id="PF08240"/>
    </source>
</evidence>
<comment type="similarity">
    <text evidence="2">Belongs to the zinc-containing alcohol dehydrogenase family.</text>
</comment>
<protein>
    <recommendedName>
        <fullName evidence="10">Zinc-binding dehydrogenase</fullName>
    </recommendedName>
</protein>
<evidence type="ECO:0000256" key="3">
    <source>
        <dbReference type="ARBA" id="ARBA00022723"/>
    </source>
</evidence>
<accession>A0A919CEG8</accession>
<comment type="cofactor">
    <cofactor evidence="1">
        <name>Zn(2+)</name>
        <dbReference type="ChEBI" id="CHEBI:29105"/>
    </cofactor>
</comment>
<keyword evidence="5" id="KW-0560">Oxidoreductase</keyword>
<dbReference type="GO" id="GO:0034079">
    <property type="term" value="P:butanediol biosynthetic process"/>
    <property type="evidence" value="ECO:0007669"/>
    <property type="project" value="TreeGrafter"/>
</dbReference>
<evidence type="ECO:0000256" key="2">
    <source>
        <dbReference type="ARBA" id="ARBA00008072"/>
    </source>
</evidence>
<reference evidence="8" key="1">
    <citation type="journal article" date="2014" name="Int. J. Syst. Evol. Microbiol.">
        <title>Complete genome sequence of Corynebacterium casei LMG S-19264T (=DSM 44701T), isolated from a smear-ripened cheese.</title>
        <authorList>
            <consortium name="US DOE Joint Genome Institute (JGI-PGF)"/>
            <person name="Walter F."/>
            <person name="Albersmeier A."/>
            <person name="Kalinowski J."/>
            <person name="Ruckert C."/>
        </authorList>
    </citation>
    <scope>NUCLEOTIDE SEQUENCE</scope>
    <source>
        <strain evidence="8">JCM 4637</strain>
    </source>
</reference>
<evidence type="ECO:0000256" key="5">
    <source>
        <dbReference type="ARBA" id="ARBA00023002"/>
    </source>
</evidence>
<dbReference type="Pfam" id="PF08240">
    <property type="entry name" value="ADH_N"/>
    <property type="match status" value="1"/>
</dbReference>
<dbReference type="AlphaFoldDB" id="A0A919CEG8"/>
<gene>
    <name evidence="8" type="ORF">GCM10010334_76020</name>
</gene>
<dbReference type="GO" id="GO:0000721">
    <property type="term" value="F:(R,R)-butanediol dehydrogenase activity"/>
    <property type="evidence" value="ECO:0007669"/>
    <property type="project" value="TreeGrafter"/>
</dbReference>
<evidence type="ECO:0008006" key="10">
    <source>
        <dbReference type="Google" id="ProtNLM"/>
    </source>
</evidence>
<name>A0A919CEG8_9ACTN</name>
<organism evidence="8 9">
    <name type="scientific">Streptomyces finlayi</name>
    <dbReference type="NCBI Taxonomy" id="67296"/>
    <lineage>
        <taxon>Bacteria</taxon>
        <taxon>Bacillati</taxon>
        <taxon>Actinomycetota</taxon>
        <taxon>Actinomycetes</taxon>
        <taxon>Kitasatosporales</taxon>
        <taxon>Streptomycetaceae</taxon>
        <taxon>Streptomyces</taxon>
    </lineage>
</organism>
<evidence type="ECO:0000259" key="6">
    <source>
        <dbReference type="Pfam" id="PF00107"/>
    </source>
</evidence>
<dbReference type="PANTHER" id="PTHR43161">
    <property type="entry name" value="SORBITOL DEHYDROGENASE"/>
    <property type="match status" value="1"/>
</dbReference>
<dbReference type="Gene3D" id="3.90.180.10">
    <property type="entry name" value="Medium-chain alcohol dehydrogenases, catalytic domain"/>
    <property type="match status" value="1"/>
</dbReference>
<feature type="domain" description="Alcohol dehydrogenase-like N-terminal" evidence="7">
    <location>
        <begin position="4"/>
        <end position="51"/>
    </location>
</feature>
<comment type="caution">
    <text evidence="8">The sequence shown here is derived from an EMBL/GenBank/DDBJ whole genome shotgun (WGS) entry which is preliminary data.</text>
</comment>
<dbReference type="EMBL" id="BMVC01000023">
    <property type="protein sequence ID" value="GHD15634.1"/>
    <property type="molecule type" value="Genomic_DNA"/>
</dbReference>
<dbReference type="InterPro" id="IPR013149">
    <property type="entry name" value="ADH-like_C"/>
</dbReference>
<dbReference type="Proteomes" id="UP000638353">
    <property type="component" value="Unassembled WGS sequence"/>
</dbReference>
<reference evidence="8" key="2">
    <citation type="submission" date="2020-09" db="EMBL/GenBank/DDBJ databases">
        <authorList>
            <person name="Sun Q."/>
            <person name="Ohkuma M."/>
        </authorList>
    </citation>
    <scope>NUCLEOTIDE SEQUENCE</scope>
    <source>
        <strain evidence="8">JCM 4637</strain>
    </source>
</reference>
<evidence type="ECO:0000256" key="4">
    <source>
        <dbReference type="ARBA" id="ARBA00022833"/>
    </source>
</evidence>
<dbReference type="PANTHER" id="PTHR43161:SF23">
    <property type="entry name" value="(R,R)-BUTANEDIOL DEHYDROGENASE-RELATED"/>
    <property type="match status" value="1"/>
</dbReference>
<proteinExistence type="inferred from homology"/>
<dbReference type="SUPFAM" id="SSF50129">
    <property type="entry name" value="GroES-like"/>
    <property type="match status" value="1"/>
</dbReference>
<keyword evidence="3" id="KW-0479">Metal-binding</keyword>
<feature type="domain" description="Alcohol dehydrogenase-like C-terminal" evidence="6">
    <location>
        <begin position="90"/>
        <end position="217"/>
    </location>
</feature>
<evidence type="ECO:0000313" key="9">
    <source>
        <dbReference type="Proteomes" id="UP000638353"/>
    </source>
</evidence>
<dbReference type="InterPro" id="IPR013154">
    <property type="entry name" value="ADH-like_N"/>
</dbReference>
<dbReference type="InterPro" id="IPR011032">
    <property type="entry name" value="GroES-like_sf"/>
</dbReference>
<evidence type="ECO:0000256" key="1">
    <source>
        <dbReference type="ARBA" id="ARBA00001947"/>
    </source>
</evidence>
<dbReference type="Pfam" id="PF00107">
    <property type="entry name" value="ADH_zinc_N"/>
    <property type="match status" value="1"/>
</dbReference>
<dbReference type="GO" id="GO:0005737">
    <property type="term" value="C:cytoplasm"/>
    <property type="evidence" value="ECO:0007669"/>
    <property type="project" value="TreeGrafter"/>
</dbReference>
<evidence type="ECO:0000313" key="8">
    <source>
        <dbReference type="EMBL" id="GHD15634.1"/>
    </source>
</evidence>
<dbReference type="InterPro" id="IPR036291">
    <property type="entry name" value="NAD(P)-bd_dom_sf"/>
</dbReference>
<keyword evidence="4" id="KW-0862">Zinc</keyword>